<sequence>WRLVATPHAPGYGDWNWQLLRPPVQRPRARPSKMFRWARFTNGEPGLWSIDRTAHTDQRLTLTLGYRYKQFLETWNPTIGVPHHIRLPVQQ</sequence>
<protein>
    <submittedName>
        <fullName evidence="1">Uncharacterized protein</fullName>
    </submittedName>
</protein>
<feature type="non-terminal residue" evidence="1">
    <location>
        <position position="1"/>
    </location>
</feature>
<organism evidence="1">
    <name type="scientific">marine sediment metagenome</name>
    <dbReference type="NCBI Taxonomy" id="412755"/>
    <lineage>
        <taxon>unclassified sequences</taxon>
        <taxon>metagenomes</taxon>
        <taxon>ecological metagenomes</taxon>
    </lineage>
</organism>
<reference evidence="1" key="1">
    <citation type="journal article" date="2014" name="Front. Microbiol.">
        <title>High frequency of phylogenetically diverse reductive dehalogenase-homologous genes in deep subseafloor sedimentary metagenomes.</title>
        <authorList>
            <person name="Kawai M."/>
            <person name="Futagami T."/>
            <person name="Toyoda A."/>
            <person name="Takaki Y."/>
            <person name="Nishi S."/>
            <person name="Hori S."/>
            <person name="Arai W."/>
            <person name="Tsubouchi T."/>
            <person name="Morono Y."/>
            <person name="Uchiyama I."/>
            <person name="Ito T."/>
            <person name="Fujiyama A."/>
            <person name="Inagaki F."/>
            <person name="Takami H."/>
        </authorList>
    </citation>
    <scope>NUCLEOTIDE SEQUENCE</scope>
    <source>
        <strain evidence="1">Expedition CK06-06</strain>
    </source>
</reference>
<comment type="caution">
    <text evidence="1">The sequence shown here is derived from an EMBL/GenBank/DDBJ whole genome shotgun (WGS) entry which is preliminary data.</text>
</comment>
<dbReference type="AlphaFoldDB" id="X1ICR4"/>
<proteinExistence type="predicted"/>
<dbReference type="EMBL" id="BARU01044609">
    <property type="protein sequence ID" value="GAH79452.1"/>
    <property type="molecule type" value="Genomic_DNA"/>
</dbReference>
<accession>X1ICR4</accession>
<gene>
    <name evidence="1" type="ORF">S03H2_67976</name>
</gene>
<evidence type="ECO:0000313" key="1">
    <source>
        <dbReference type="EMBL" id="GAH79452.1"/>
    </source>
</evidence>
<name>X1ICR4_9ZZZZ</name>